<feature type="compositionally biased region" description="Pro residues" evidence="18">
    <location>
        <begin position="350"/>
        <end position="360"/>
    </location>
</feature>
<comment type="subcellular location">
    <subcellularLocation>
        <location evidence="1">Secreted</location>
        <location evidence="1">Extracellular space</location>
        <location evidence="1">Extracellular matrix</location>
    </subcellularLocation>
</comment>
<reference evidence="21" key="1">
    <citation type="submission" date="2019-03" db="UniProtKB">
        <authorList>
            <consortium name="Ensembl"/>
        </authorList>
    </citation>
    <scope>IDENTIFICATION</scope>
</reference>
<evidence type="ECO:0000256" key="17">
    <source>
        <dbReference type="PROSITE-ProRule" id="PRU00076"/>
    </source>
</evidence>
<dbReference type="InterPro" id="IPR000152">
    <property type="entry name" value="EGF-type_Asp/Asn_hydroxyl_site"/>
</dbReference>
<dbReference type="PANTHER" id="PTHR47333">
    <property type="entry name" value="VON WILLEBRAND FACTOR C AND EGF DOMAIN-CONTAINING PROTEIN"/>
    <property type="match status" value="1"/>
</dbReference>
<evidence type="ECO:0000256" key="6">
    <source>
        <dbReference type="ARBA" id="ARBA00022674"/>
    </source>
</evidence>
<dbReference type="FunFam" id="2.10.25.10:FF:000273">
    <property type="entry name" value="Putative latent-transforming growth factor beta-binding protein 2"/>
    <property type="match status" value="1"/>
</dbReference>
<dbReference type="SUPFAM" id="SSF57184">
    <property type="entry name" value="Growth factor receptor domain"/>
    <property type="match status" value="4"/>
</dbReference>
<evidence type="ECO:0000256" key="11">
    <source>
        <dbReference type="ARBA" id="ARBA00023183"/>
    </source>
</evidence>
<gene>
    <name evidence="21" type="primary">LTBP2</name>
</gene>
<dbReference type="PANTHER" id="PTHR47333:SF4">
    <property type="entry name" value="EGF-LIKE DOMAIN-CONTAINING PROTEIN"/>
    <property type="match status" value="1"/>
</dbReference>
<dbReference type="InterPro" id="IPR049883">
    <property type="entry name" value="NOTCH1_EGF-like"/>
</dbReference>
<keyword evidence="11" id="KW-0340">Growth factor binding</keyword>
<name>A0A452TTX8_URSMA</name>
<dbReference type="SUPFAM" id="SSF57581">
    <property type="entry name" value="TB module/8-cys domain"/>
    <property type="match status" value="4"/>
</dbReference>
<dbReference type="FunFam" id="3.90.290.10:FF:000002">
    <property type="entry name" value="Latent-transforming growth factor beta-binding protein 3 isoform 1"/>
    <property type="match status" value="1"/>
</dbReference>
<feature type="compositionally biased region" description="Polar residues" evidence="18">
    <location>
        <begin position="96"/>
        <end position="115"/>
    </location>
</feature>
<feature type="domain" description="EGF-like" evidence="19">
    <location>
        <begin position="951"/>
        <end position="991"/>
    </location>
</feature>
<feature type="domain" description="EGF-like" evidence="19">
    <location>
        <begin position="992"/>
        <end position="1033"/>
    </location>
</feature>
<keyword evidence="5" id="KW-0597">Phosphoprotein</keyword>
<feature type="disulfide bond" evidence="17">
    <location>
        <begin position="223"/>
        <end position="233"/>
    </location>
</feature>
<keyword evidence="6" id="KW-0358">Heparin-binding</keyword>
<dbReference type="Gene3D" id="2.10.25.10">
    <property type="entry name" value="Laminin"/>
    <property type="match status" value="17"/>
</dbReference>
<keyword evidence="2" id="KW-0964">Secreted</keyword>
<keyword evidence="12" id="KW-0379">Hydroxylation</keyword>
<dbReference type="GeneTree" id="ENSGT00940000160884"/>
<dbReference type="PROSITE" id="PS51364">
    <property type="entry name" value="TB"/>
    <property type="match status" value="4"/>
</dbReference>
<feature type="region of interest" description="Disordered" evidence="18">
    <location>
        <begin position="65"/>
        <end position="118"/>
    </location>
</feature>
<feature type="region of interest" description="Disordered" evidence="18">
    <location>
        <begin position="309"/>
        <end position="361"/>
    </location>
</feature>
<protein>
    <recommendedName>
        <fullName evidence="16">Latent-transforming growth factor beta-binding protein 2</fullName>
    </recommendedName>
</protein>
<dbReference type="OMA" id="FICTCKP"/>
<accession>A0A452TTX8</accession>
<dbReference type="SMART" id="SM00179">
    <property type="entry name" value="EGF_CA"/>
    <property type="match status" value="17"/>
</dbReference>
<dbReference type="PROSITE" id="PS01186">
    <property type="entry name" value="EGF_2"/>
    <property type="match status" value="6"/>
</dbReference>
<feature type="domain" description="EGF-like" evidence="19">
    <location>
        <begin position="826"/>
        <end position="866"/>
    </location>
</feature>
<comment type="function">
    <text evidence="14">May play an integral structural role in elastic-fiber architectural organization and/or assembly.</text>
</comment>
<dbReference type="FunFam" id="2.10.25.10:FF:000509">
    <property type="entry name" value="Latent transforming growth factor beta binding protein 2"/>
    <property type="match status" value="1"/>
</dbReference>
<dbReference type="FunFam" id="2.10.25.10:FF:000024">
    <property type="entry name" value="Putative latent-transforming growth factor beta-binding protein 2"/>
    <property type="match status" value="5"/>
</dbReference>
<dbReference type="PROSITE" id="PS01187">
    <property type="entry name" value="EGF_CA"/>
    <property type="match status" value="7"/>
</dbReference>
<dbReference type="FunFam" id="2.10.25.10:FF:000364">
    <property type="entry name" value="Latent transforming growth factor beta binding protein 2"/>
    <property type="match status" value="2"/>
</dbReference>
<dbReference type="GO" id="GO:0008201">
    <property type="term" value="F:heparin binding"/>
    <property type="evidence" value="ECO:0007669"/>
    <property type="project" value="UniProtKB-KW"/>
</dbReference>
<evidence type="ECO:0000256" key="2">
    <source>
        <dbReference type="ARBA" id="ARBA00022525"/>
    </source>
</evidence>
<evidence type="ECO:0000256" key="16">
    <source>
        <dbReference type="ARBA" id="ARBA00072997"/>
    </source>
</evidence>
<keyword evidence="10" id="KW-0325">Glycoprotein</keyword>
<feature type="domain" description="EGF-like" evidence="19">
    <location>
        <begin position="1119"/>
        <end position="1156"/>
    </location>
</feature>
<feature type="disulfide bond" evidence="17">
    <location>
        <begin position="1332"/>
        <end position="1342"/>
    </location>
</feature>
<evidence type="ECO:0000256" key="4">
    <source>
        <dbReference type="ARBA" id="ARBA00022536"/>
    </source>
</evidence>
<keyword evidence="8" id="KW-0677">Repeat</keyword>
<feature type="domain" description="EGF-like" evidence="19">
    <location>
        <begin position="661"/>
        <end position="703"/>
    </location>
</feature>
<feature type="compositionally biased region" description="Basic and acidic residues" evidence="18">
    <location>
        <begin position="555"/>
        <end position="569"/>
    </location>
</feature>
<dbReference type="FunFam" id="2.10.25.10:FF:000194">
    <property type="entry name" value="Latent transforming growth factor beta binding protein 2"/>
    <property type="match status" value="2"/>
</dbReference>
<evidence type="ECO:0000259" key="20">
    <source>
        <dbReference type="PROSITE" id="PS51364"/>
    </source>
</evidence>
<feature type="domain" description="EGF-like" evidence="19">
    <location>
        <begin position="219"/>
        <end position="251"/>
    </location>
</feature>
<dbReference type="Pfam" id="PF00683">
    <property type="entry name" value="TB"/>
    <property type="match status" value="4"/>
</dbReference>
<feature type="domain" description="TB" evidence="20">
    <location>
        <begin position="484"/>
        <end position="536"/>
    </location>
</feature>
<comment type="subunit">
    <text evidence="15">Forms part of the large latent transforming growth factor beta precursor complex; removal is essential for activation of complex. Interacts with SDC4. Interacts (via C-terminal domain) with FBN1 (via N-terminal domain) in a Ca(+2)-dependent manner.</text>
</comment>
<dbReference type="InterPro" id="IPR001881">
    <property type="entry name" value="EGF-like_Ca-bd_dom"/>
</dbReference>
<dbReference type="CDD" id="cd00054">
    <property type="entry name" value="EGF_CA"/>
    <property type="match status" value="12"/>
</dbReference>
<feature type="region of interest" description="Disordered" evidence="18">
    <location>
        <begin position="555"/>
        <end position="584"/>
    </location>
</feature>
<keyword evidence="9 17" id="KW-1015">Disulfide bond</keyword>
<dbReference type="InterPro" id="IPR018097">
    <property type="entry name" value="EGF_Ca-bd_CS"/>
</dbReference>
<evidence type="ECO:0000259" key="19">
    <source>
        <dbReference type="PROSITE" id="PS50026"/>
    </source>
</evidence>
<dbReference type="GO" id="GO:0005509">
    <property type="term" value="F:calcium ion binding"/>
    <property type="evidence" value="ECO:0007669"/>
    <property type="project" value="InterPro"/>
</dbReference>
<evidence type="ECO:0000256" key="12">
    <source>
        <dbReference type="ARBA" id="ARBA00023278"/>
    </source>
</evidence>
<sequence length="1618" mass="173400">SLRNVCGGQCCPGWTTANSTNHCIKRECPRPSLHRHGGFCSGPQLITGVCRSGFRGARCEEVIPEEEFDPQNSRPAPRRSAEGSPNLRRSSAAREITTTPRARGLSQTQPSQQHVGLSRTVRLYPTTAASGQLTSNALPAGPGLERRDGTHQAAYLDHPSSPWGLNLTEKIKKIKVVFTPTICKQTCAHGHCSNSCERGDTTTLYSQGGHGHDPKSGFRIYFCQIPCLNGGRCIGRDECWCPTNSTGKFCHLPSPKLDTGPPERGSPPRAAGRPLEAPLCPASVNPSLVKVHIHHPPEASVQVHQVARVRGEAPEENSVETRPSPRPPASPRHSHWDSNSIPARSGEAPQPAPPAAPRPPGQLGRCYLSSVNGQCANPLLELTAQEDCCGSVGAFWGVTSCAPCPPRPASPVIENGQLECPQGYKRLNLTHCQDINECLSLDLCKDSECVNTKGSYLCTCGPGLMLDPSRSRCVSDKAISMQQGLCYRSLGPGACALPLAQSITKQICCCSRVGKAWGSKCERCPLPGTEAFREICPAGHGYTYSSSHIRLAMRKAEEEELARPSREQAQKSYGTPPGPAERQPLRAVTDTWLEAETVPDKGIWAAGAALLSPSPYPRPPGDAIERPTPPLPGQGIPDKEEEHVTTSVEGLAALGPPGVAGIDRCATGAANICGPGTCVNLPDGYSCICSPGYQLHPSQAYCTDDNECLRDPCAGRGRCVNRVGSYSCFCYPGYTLATSGTTQGAYVDECEQPGVCHGGRCTNTEGSYHCQCDQGYIMVRKGHCQDIDECRHPGTCPDGRCVNSPGSYTCHACEEGYRGQSGSCVDVNECLTPGVCAHGKCINLEGSFRCSCEQGYEVTSDEKGCQDVDECASRAACPTGLCLNTEGSFTCSACESGYWVNEDGTACEDLDECAFPGVCPSGVCTNTAGSFSCRDCEAGYRPSALGRTCEDVDECEDFQSSCRGGECKNTAGSYQCLCPPGFQLANGTVCEDVDECVGEEYCAPRGECLNSHGSFFCLCAPGFASAEGGTSCQDVDECAATDRCLGGHCVNTEGSFSCLCEAGFQPSPENGECVDIDECEDYGDPVCGAWRCENSPGSYRCVLGCQPGFHMAPTGDCIDIDECANDTMCGSHGFCDNTDGSFRCLCDQGFETSSSGWDCVDVNECELMLAVCGAALCENVEGSFLCLCASDLEEYDTQEGHCRPRVTGGQSIPETPPGDHPPGPIRMECYSGQEGQLPCSSLLGQNTTQAECCCTQGASWGDACDLCPAEDSVEFSEICPSGKGYIPVDGAWMFGQTTYTANLPRRWSRGKLPWYCPTRSFCLSATTDHDECQDMACENGECVNTEGSFHCFCSPPLTLDLSQQRCVNSTGSMEDLPDHDIHTDICWKRVTNYVCSQPLHGRRTTYTECCCQDGEAWSQQCALCPPRSSEVYAQLCNVARIEAEREAGVHFRPGYEYGPGPEDLHYGLYGPEGAPFYNYLGPEDTIPEPPFPNTASRAGDHTPVLESPLQPAELQPHYVAKHQAGFEGLQAEECGVLNGCENGRCVRVREGYTCDCFEGFQLDMAHMACVDVNECDDLNGPAALCAHGHCENTEGSYRCHCSPGYVAEAGPPHCTAKE</sequence>
<dbReference type="InterPro" id="IPR000742">
    <property type="entry name" value="EGF"/>
</dbReference>
<organism evidence="21">
    <name type="scientific">Ursus maritimus</name>
    <name type="common">Polar bear</name>
    <name type="synonym">Thalarctos maritimus</name>
    <dbReference type="NCBI Taxonomy" id="29073"/>
    <lineage>
        <taxon>Eukaryota</taxon>
        <taxon>Metazoa</taxon>
        <taxon>Chordata</taxon>
        <taxon>Craniata</taxon>
        <taxon>Vertebrata</taxon>
        <taxon>Euteleostomi</taxon>
        <taxon>Mammalia</taxon>
        <taxon>Eutheria</taxon>
        <taxon>Laurasiatheria</taxon>
        <taxon>Carnivora</taxon>
        <taxon>Caniformia</taxon>
        <taxon>Ursidae</taxon>
        <taxon>Ursus</taxon>
    </lineage>
</organism>
<dbReference type="PROSITE" id="PS50026">
    <property type="entry name" value="EGF_3"/>
    <property type="match status" value="11"/>
</dbReference>
<evidence type="ECO:0000256" key="14">
    <source>
        <dbReference type="ARBA" id="ARBA00058734"/>
    </source>
</evidence>
<dbReference type="Ensembl" id="ENSUMAT00000013999.1">
    <property type="protein sequence ID" value="ENSUMAP00000011771.1"/>
    <property type="gene ID" value="ENSUMAG00000008811.1"/>
</dbReference>
<dbReference type="FunFam" id="3.90.290.10:FF:000004">
    <property type="entry name" value="latent-transforming growth factor beta-binding protein 1 isoform X1"/>
    <property type="match status" value="1"/>
</dbReference>
<dbReference type="InterPro" id="IPR052080">
    <property type="entry name" value="vWF_C/EGF_Fibrillin"/>
</dbReference>
<comment type="caution">
    <text evidence="17">Lacks conserved residue(s) required for the propagation of feature annotation.</text>
</comment>
<evidence type="ECO:0000256" key="18">
    <source>
        <dbReference type="SAM" id="MobiDB-lite"/>
    </source>
</evidence>
<feature type="domain" description="EGF-like" evidence="19">
    <location>
        <begin position="746"/>
        <end position="785"/>
    </location>
</feature>
<dbReference type="FunFam" id="2.10.25.10:FF:000046">
    <property type="entry name" value="Latent-transforming growth factor beta-binding protein 1 isoform x2"/>
    <property type="match status" value="1"/>
</dbReference>
<evidence type="ECO:0000256" key="8">
    <source>
        <dbReference type="ARBA" id="ARBA00022737"/>
    </source>
</evidence>
<dbReference type="PROSITE" id="PS00010">
    <property type="entry name" value="ASX_HYDROXYL"/>
    <property type="match status" value="11"/>
</dbReference>
<dbReference type="InterPro" id="IPR017878">
    <property type="entry name" value="TB_dom"/>
</dbReference>
<evidence type="ECO:0000256" key="15">
    <source>
        <dbReference type="ARBA" id="ARBA00062144"/>
    </source>
</evidence>
<dbReference type="SMART" id="SM00181">
    <property type="entry name" value="EGF"/>
    <property type="match status" value="18"/>
</dbReference>
<feature type="domain" description="EGF-like" evidence="19">
    <location>
        <begin position="1328"/>
        <end position="1363"/>
    </location>
</feature>
<dbReference type="FunFam" id="2.10.25.10:FF:000115">
    <property type="entry name" value="latent-transforming growth factor beta-binding protein 4 isoform X2"/>
    <property type="match status" value="1"/>
</dbReference>
<dbReference type="Pfam" id="PF07645">
    <property type="entry name" value="EGF_CA"/>
    <property type="match status" value="16"/>
</dbReference>
<keyword evidence="4 17" id="KW-0245">EGF-like domain</keyword>
<dbReference type="GO" id="GO:0019838">
    <property type="term" value="F:growth factor binding"/>
    <property type="evidence" value="ECO:0007669"/>
    <property type="project" value="UniProtKB-KW"/>
</dbReference>
<evidence type="ECO:0000256" key="13">
    <source>
        <dbReference type="ARBA" id="ARBA00038081"/>
    </source>
</evidence>
<feature type="region of interest" description="Disordered" evidence="18">
    <location>
        <begin position="252"/>
        <end position="278"/>
    </location>
</feature>
<feature type="domain" description="EGF-like" evidence="19">
    <location>
        <begin position="1034"/>
        <end position="1072"/>
    </location>
</feature>
<evidence type="ECO:0000256" key="9">
    <source>
        <dbReference type="ARBA" id="ARBA00023157"/>
    </source>
</evidence>
<dbReference type="FunFam" id="2.10.25.10:FF:000056">
    <property type="entry name" value="Latent-transforming growth factor beta-binding protein 3 isoform 2"/>
    <property type="match status" value="1"/>
</dbReference>
<feature type="domain" description="EGF-like" evidence="19">
    <location>
        <begin position="1571"/>
        <end position="1615"/>
    </location>
</feature>
<evidence type="ECO:0000256" key="5">
    <source>
        <dbReference type="ARBA" id="ARBA00022553"/>
    </source>
</evidence>
<evidence type="ECO:0000256" key="7">
    <source>
        <dbReference type="ARBA" id="ARBA00022729"/>
    </source>
</evidence>
<dbReference type="Gene3D" id="3.90.290.10">
    <property type="entry name" value="TGF-beta binding (TB) domain"/>
    <property type="match status" value="4"/>
</dbReference>
<feature type="domain" description="TB" evidence="20">
    <location>
        <begin position="364"/>
        <end position="407"/>
    </location>
</feature>
<dbReference type="FunFam" id="2.10.25.10:FF:000014">
    <property type="entry name" value="Latent-transforming growth factor beta-binding protein 3"/>
    <property type="match status" value="1"/>
</dbReference>
<keyword evidence="7" id="KW-0732">Signal</keyword>
<feature type="disulfide bond" evidence="17">
    <location>
        <begin position="241"/>
        <end position="250"/>
    </location>
</feature>
<dbReference type="FunFam" id="2.10.25.10:FF:000469">
    <property type="entry name" value="Latent transforming growth factor beta binding protein 2"/>
    <property type="match status" value="1"/>
</dbReference>
<dbReference type="InterPro" id="IPR009030">
    <property type="entry name" value="Growth_fac_rcpt_cys_sf"/>
</dbReference>
<evidence type="ECO:0000256" key="3">
    <source>
        <dbReference type="ARBA" id="ARBA00022530"/>
    </source>
</evidence>
<dbReference type="FunFam" id="3.90.290.10:FF:000001">
    <property type="entry name" value="Latent-transforming growth factor beta-binding protein 3 isoform 1"/>
    <property type="match status" value="1"/>
</dbReference>
<dbReference type="FunFam" id="3.90.290.10:FF:000019">
    <property type="entry name" value="latent-transforming growth factor beta-binding protein 2 isoform X3"/>
    <property type="match status" value="1"/>
</dbReference>
<evidence type="ECO:0000256" key="1">
    <source>
        <dbReference type="ARBA" id="ARBA00004498"/>
    </source>
</evidence>
<evidence type="ECO:0000313" key="21">
    <source>
        <dbReference type="Ensembl" id="ENSUMAP00000011771"/>
    </source>
</evidence>
<keyword evidence="3" id="KW-0272">Extracellular matrix</keyword>
<dbReference type="SUPFAM" id="SSF57196">
    <property type="entry name" value="EGF/Laminin"/>
    <property type="match status" value="5"/>
</dbReference>
<dbReference type="InterPro" id="IPR036773">
    <property type="entry name" value="TB_dom_sf"/>
</dbReference>
<evidence type="ECO:0000256" key="10">
    <source>
        <dbReference type="ARBA" id="ARBA00023180"/>
    </source>
</evidence>
<comment type="similarity">
    <text evidence="13">Belongs to the LTBP family.</text>
</comment>
<feature type="domain" description="EGF-like" evidence="19">
    <location>
        <begin position="704"/>
        <end position="740"/>
    </location>
</feature>
<dbReference type="PROSITE" id="PS00022">
    <property type="entry name" value="EGF_1"/>
    <property type="match status" value="1"/>
</dbReference>
<feature type="domain" description="TB" evidence="20">
    <location>
        <begin position="1227"/>
        <end position="1279"/>
    </location>
</feature>
<feature type="domain" description="TB" evidence="20">
    <location>
        <begin position="1384"/>
        <end position="1436"/>
    </location>
</feature>
<dbReference type="GO" id="GO:0097435">
    <property type="term" value="P:supramolecular fiber organization"/>
    <property type="evidence" value="ECO:0007669"/>
    <property type="project" value="Ensembl"/>
</dbReference>
<proteinExistence type="inferred from homology"/>